<evidence type="ECO:0000313" key="3">
    <source>
        <dbReference type="Ensembl" id="ENSOSIP00000026576.1"/>
    </source>
</evidence>
<name>A0A8C8DSL7_9TELE</name>
<keyword evidence="1" id="KW-0732">Signal</keyword>
<reference evidence="3" key="1">
    <citation type="submission" date="2025-08" db="UniProtKB">
        <authorList>
            <consortium name="Ensembl"/>
        </authorList>
    </citation>
    <scope>IDENTIFICATION</scope>
</reference>
<feature type="domain" description="C-type lectin" evidence="2">
    <location>
        <begin position="32"/>
        <end position="93"/>
    </location>
</feature>
<feature type="signal peptide" evidence="1">
    <location>
        <begin position="1"/>
        <end position="19"/>
    </location>
</feature>
<sequence>LKSLYILLRLMLCLMPTWFLVPAHCPREWLASMRSCYSVRTSALSWHDSQCSCKELAPGAHLADMKSWEDLLFVSSHLLTHDNLLLLWTGLNDQQVHHTPLGNTLSFIIRIN</sequence>
<organism evidence="3 4">
    <name type="scientific">Oryzias sinensis</name>
    <name type="common">Chinese medaka</name>
    <dbReference type="NCBI Taxonomy" id="183150"/>
    <lineage>
        <taxon>Eukaryota</taxon>
        <taxon>Metazoa</taxon>
        <taxon>Chordata</taxon>
        <taxon>Craniata</taxon>
        <taxon>Vertebrata</taxon>
        <taxon>Euteleostomi</taxon>
        <taxon>Actinopterygii</taxon>
        <taxon>Neopterygii</taxon>
        <taxon>Teleostei</taxon>
        <taxon>Neoteleostei</taxon>
        <taxon>Acanthomorphata</taxon>
        <taxon>Ovalentaria</taxon>
        <taxon>Atherinomorphae</taxon>
        <taxon>Beloniformes</taxon>
        <taxon>Adrianichthyidae</taxon>
        <taxon>Oryziinae</taxon>
        <taxon>Oryzias</taxon>
    </lineage>
</organism>
<dbReference type="AlphaFoldDB" id="A0A8C8DSL7"/>
<evidence type="ECO:0000259" key="2">
    <source>
        <dbReference type="PROSITE" id="PS50041"/>
    </source>
</evidence>
<dbReference type="InterPro" id="IPR016186">
    <property type="entry name" value="C-type_lectin-like/link_sf"/>
</dbReference>
<reference evidence="3" key="2">
    <citation type="submission" date="2025-09" db="UniProtKB">
        <authorList>
            <consortium name="Ensembl"/>
        </authorList>
    </citation>
    <scope>IDENTIFICATION</scope>
</reference>
<dbReference type="SUPFAM" id="SSF56436">
    <property type="entry name" value="C-type lectin-like"/>
    <property type="match status" value="1"/>
</dbReference>
<dbReference type="InterPro" id="IPR001304">
    <property type="entry name" value="C-type_lectin-like"/>
</dbReference>
<dbReference type="GeneTree" id="ENSGT00940000177018"/>
<evidence type="ECO:0000313" key="4">
    <source>
        <dbReference type="Proteomes" id="UP000694383"/>
    </source>
</evidence>
<proteinExistence type="predicted"/>
<protein>
    <recommendedName>
        <fullName evidence="2">C-type lectin domain-containing protein</fullName>
    </recommendedName>
</protein>
<dbReference type="Proteomes" id="UP000694383">
    <property type="component" value="Unplaced"/>
</dbReference>
<dbReference type="PROSITE" id="PS50041">
    <property type="entry name" value="C_TYPE_LECTIN_2"/>
    <property type="match status" value="1"/>
</dbReference>
<evidence type="ECO:0000256" key="1">
    <source>
        <dbReference type="SAM" id="SignalP"/>
    </source>
</evidence>
<keyword evidence="4" id="KW-1185">Reference proteome</keyword>
<dbReference type="Gene3D" id="3.10.100.10">
    <property type="entry name" value="Mannose-Binding Protein A, subunit A"/>
    <property type="match status" value="1"/>
</dbReference>
<accession>A0A8C8DSL7</accession>
<feature type="chain" id="PRO_5034975751" description="C-type lectin domain-containing protein" evidence="1">
    <location>
        <begin position="20"/>
        <end position="112"/>
    </location>
</feature>
<dbReference type="Ensembl" id="ENSOSIT00000028031.1">
    <property type="protein sequence ID" value="ENSOSIP00000026576.1"/>
    <property type="gene ID" value="ENSOSIG00000013977.1"/>
</dbReference>
<dbReference type="InterPro" id="IPR016187">
    <property type="entry name" value="CTDL_fold"/>
</dbReference>